<reference evidence="3 4" key="1">
    <citation type="submission" date="2009-07" db="EMBL/GenBank/DDBJ databases">
        <authorList>
            <person name="Madupu R."/>
            <person name="Sebastian Y."/>
            <person name="Durkin A.S."/>
            <person name="Torralba M."/>
            <person name="Methe B."/>
            <person name="Sutton G.G."/>
            <person name="Strausberg R.L."/>
            <person name="Nelson K.E."/>
        </authorList>
    </citation>
    <scope>NUCLEOTIDE SEQUENCE [LARGE SCALE GENOMIC DNA]</scope>
    <source>
        <strain evidence="3 4">ATCC 35580</strain>
    </source>
</reference>
<dbReference type="Proteomes" id="UP000004509">
    <property type="component" value="Unassembled WGS sequence"/>
</dbReference>
<dbReference type="eggNOG" id="ENOG5033T4C">
    <property type="taxonomic scope" value="Bacteria"/>
</dbReference>
<keyword evidence="2" id="KW-1133">Transmembrane helix</keyword>
<keyword evidence="2" id="KW-0472">Membrane</keyword>
<feature type="transmembrane region" description="Helical" evidence="2">
    <location>
        <begin position="471"/>
        <end position="490"/>
    </location>
</feature>
<keyword evidence="2" id="KW-0812">Transmembrane</keyword>
<evidence type="ECO:0000256" key="1">
    <source>
        <dbReference type="SAM" id="MobiDB-lite"/>
    </source>
</evidence>
<organism evidence="3 4">
    <name type="scientific">Treponema vincentii ATCC 35580</name>
    <dbReference type="NCBI Taxonomy" id="596324"/>
    <lineage>
        <taxon>Bacteria</taxon>
        <taxon>Pseudomonadati</taxon>
        <taxon>Spirochaetota</taxon>
        <taxon>Spirochaetia</taxon>
        <taxon>Spirochaetales</taxon>
        <taxon>Treponemataceae</taxon>
        <taxon>Treponema</taxon>
    </lineage>
</organism>
<protein>
    <submittedName>
        <fullName evidence="3">Uncharacterized protein</fullName>
    </submittedName>
</protein>
<evidence type="ECO:0000313" key="3">
    <source>
        <dbReference type="EMBL" id="EEV19314.1"/>
    </source>
</evidence>
<comment type="caution">
    <text evidence="3">The sequence shown here is derived from an EMBL/GenBank/DDBJ whole genome shotgun (WGS) entry which is preliminary data.</text>
</comment>
<feature type="region of interest" description="Disordered" evidence="1">
    <location>
        <begin position="498"/>
        <end position="520"/>
    </location>
</feature>
<dbReference type="OrthoDB" id="353788at2"/>
<dbReference type="STRING" id="596324.TREVI0001_0386"/>
<proteinExistence type="predicted"/>
<name>C8PTG9_9SPIR</name>
<sequence>MAVSVKLPDILRTYALRFNSPFVGISELTDYLRKYAQRNIAEKPECASFIDISETRLLTELEALELEGKVELIDDKRKGKIVFVPFYFLDKVSRQYETIREKPELPFPLASSIPQNFSKRFLRYIRINTDFTDLQPETGNDTFLYQLMFPDDTPPLIFPGNFSTDQMLDFAIAKLRFFFQKDELRDFIQKKLITANPGKEYSIRKFILTIQAHSSEAMYTLKKSGDVYLYWSYLCSVVKQEFSKKTEKMSDEITILQAIFIIEYLNNYYRNKTQQSLQRETALKNLDLALQKPPYYFNKNAIVNFKDSRGVPLLGQYSQQDLEDYIQEKTASDGDANLPDLLSFKTPDGERYYIMLDKTVPLIISLVNDNRKKLRDVCLKKWYQQLIRFEQTEAMHTDSAFNQLLKTLCSEYVPILYALLGAPFIPMLSADKRITEHQAAEIRRIFSRDRLLSYIDLFMLNRQELLTDARILLPFWYTIPIISSIIAFFMRPKKARHTTRKGNSKSEALPSQSQITSKKISPREIASELQAEFIPANKSLQDCIIEQLDLWNTIIDPVIRKQNADDVNAFIRDQVKIAHRTQSFSKLTSDRIRNLADAIVSTPGLAKVKNKAALRLYTEYYILWLVLHSV</sequence>
<feature type="compositionally biased region" description="Polar residues" evidence="1">
    <location>
        <begin position="505"/>
        <end position="519"/>
    </location>
</feature>
<gene>
    <name evidence="3" type="ORF">TREVI0001_0386</name>
</gene>
<dbReference type="AlphaFoldDB" id="C8PTG9"/>
<accession>C8PTG9</accession>
<evidence type="ECO:0000256" key="2">
    <source>
        <dbReference type="SAM" id="Phobius"/>
    </source>
</evidence>
<evidence type="ECO:0000313" key="4">
    <source>
        <dbReference type="Proteomes" id="UP000004509"/>
    </source>
</evidence>
<dbReference type="EMBL" id="ACYH01000066">
    <property type="protein sequence ID" value="EEV19314.1"/>
    <property type="molecule type" value="Genomic_DNA"/>
</dbReference>